<sequence length="273" mass="29206">MTATVVSPETPVTPATPATRRSVTPIPLVRLVKVELRKMFNTRSGFWMLVSIGVLSVMATVAVLIFAPEEEITYRQFATAFGFPMSIILPMIAILGVTSEWSQRSGLTTFALVPSRSRVVGAKALATLVVGIVSMLAAFAIGVVGNVGGSALLGVETRWDVSLAHAGQIMLGNLVGMAIGFTLGVVLRSSAAAIVGYFVVSLVLPGILMLLAGVRDWFADLQPWIDWNYTQVGLFDGVTDTGREWAMLGSTTAIWIVLPLLVGLLFLRRAEVK</sequence>
<dbReference type="EMBL" id="CP049866">
    <property type="protein sequence ID" value="QIK77045.1"/>
    <property type="molecule type" value="Genomic_DNA"/>
</dbReference>
<gene>
    <name evidence="2" type="ORF">G7071_17990</name>
</gene>
<evidence type="ECO:0000313" key="2">
    <source>
        <dbReference type="EMBL" id="QIK77045.1"/>
    </source>
</evidence>
<evidence type="ECO:0000313" key="3">
    <source>
        <dbReference type="Proteomes" id="UP000502035"/>
    </source>
</evidence>
<dbReference type="Proteomes" id="UP000502035">
    <property type="component" value="Chromosome"/>
</dbReference>
<feature type="transmembrane region" description="Helical" evidence="1">
    <location>
        <begin position="79"/>
        <end position="99"/>
    </location>
</feature>
<keyword evidence="1" id="KW-0812">Transmembrane</keyword>
<proteinExistence type="predicted"/>
<keyword evidence="1" id="KW-0472">Membrane</keyword>
<dbReference type="AlphaFoldDB" id="A0A6G7YJY3"/>
<feature type="transmembrane region" description="Helical" evidence="1">
    <location>
        <begin position="46"/>
        <end position="67"/>
    </location>
</feature>
<protein>
    <submittedName>
        <fullName evidence="2">ABC transporter permease subunit</fullName>
    </submittedName>
</protein>
<keyword evidence="3" id="KW-1185">Reference proteome</keyword>
<keyword evidence="1" id="KW-1133">Transmembrane helix</keyword>
<feature type="transmembrane region" description="Helical" evidence="1">
    <location>
        <begin position="165"/>
        <end position="187"/>
    </location>
</feature>
<organism evidence="2 3">
    <name type="scientific">Nocardioides piscis</name>
    <dbReference type="NCBI Taxonomy" id="2714938"/>
    <lineage>
        <taxon>Bacteria</taxon>
        <taxon>Bacillati</taxon>
        <taxon>Actinomycetota</taxon>
        <taxon>Actinomycetes</taxon>
        <taxon>Propionibacteriales</taxon>
        <taxon>Nocardioidaceae</taxon>
        <taxon>Nocardioides</taxon>
    </lineage>
</organism>
<name>A0A6G7YJY3_9ACTN</name>
<dbReference type="KEGG" id="npi:G7071_17990"/>
<feature type="transmembrane region" description="Helical" evidence="1">
    <location>
        <begin position="120"/>
        <end position="145"/>
    </location>
</feature>
<evidence type="ECO:0000256" key="1">
    <source>
        <dbReference type="SAM" id="Phobius"/>
    </source>
</evidence>
<feature type="transmembrane region" description="Helical" evidence="1">
    <location>
        <begin position="194"/>
        <end position="214"/>
    </location>
</feature>
<feature type="transmembrane region" description="Helical" evidence="1">
    <location>
        <begin position="245"/>
        <end position="267"/>
    </location>
</feature>
<dbReference type="RefSeq" id="WP_166320728.1">
    <property type="nucleotide sequence ID" value="NZ_CP049866.1"/>
</dbReference>
<reference evidence="2 3" key="1">
    <citation type="submission" date="2020-03" db="EMBL/GenBank/DDBJ databases">
        <title>Nocardioides sp. nov., isolated from fish.</title>
        <authorList>
            <person name="Hyun D.-W."/>
            <person name="Bae J.-W."/>
        </authorList>
    </citation>
    <scope>NUCLEOTIDE SEQUENCE [LARGE SCALE GENOMIC DNA]</scope>
    <source>
        <strain evidence="2 3">HDW12A</strain>
    </source>
</reference>
<accession>A0A6G7YJY3</accession>